<proteinExistence type="predicted"/>
<evidence type="ECO:0000313" key="1">
    <source>
        <dbReference type="EMBL" id="JAH12451.1"/>
    </source>
</evidence>
<sequence>MYNDFIRFYLKYKQRCTSVTRCHLVRLTHTTLLCPNRELGRDLSIS</sequence>
<dbReference type="EMBL" id="GBXM01096126">
    <property type="protein sequence ID" value="JAH12451.1"/>
    <property type="molecule type" value="Transcribed_RNA"/>
</dbReference>
<accession>A0A0E9Q6E2</accession>
<organism evidence="1">
    <name type="scientific">Anguilla anguilla</name>
    <name type="common">European freshwater eel</name>
    <name type="synonym">Muraena anguilla</name>
    <dbReference type="NCBI Taxonomy" id="7936"/>
    <lineage>
        <taxon>Eukaryota</taxon>
        <taxon>Metazoa</taxon>
        <taxon>Chordata</taxon>
        <taxon>Craniata</taxon>
        <taxon>Vertebrata</taxon>
        <taxon>Euteleostomi</taxon>
        <taxon>Actinopterygii</taxon>
        <taxon>Neopterygii</taxon>
        <taxon>Teleostei</taxon>
        <taxon>Anguilliformes</taxon>
        <taxon>Anguillidae</taxon>
        <taxon>Anguilla</taxon>
    </lineage>
</organism>
<reference evidence="1" key="1">
    <citation type="submission" date="2014-11" db="EMBL/GenBank/DDBJ databases">
        <authorList>
            <person name="Amaro Gonzalez C."/>
        </authorList>
    </citation>
    <scope>NUCLEOTIDE SEQUENCE</scope>
</reference>
<dbReference type="AlphaFoldDB" id="A0A0E9Q6E2"/>
<reference evidence="1" key="2">
    <citation type="journal article" date="2015" name="Fish Shellfish Immunol.">
        <title>Early steps in the European eel (Anguilla anguilla)-Vibrio vulnificus interaction in the gills: Role of the RtxA13 toxin.</title>
        <authorList>
            <person name="Callol A."/>
            <person name="Pajuelo D."/>
            <person name="Ebbesson L."/>
            <person name="Teles M."/>
            <person name="MacKenzie S."/>
            <person name="Amaro C."/>
        </authorList>
    </citation>
    <scope>NUCLEOTIDE SEQUENCE</scope>
</reference>
<name>A0A0E9Q6E2_ANGAN</name>
<protein>
    <submittedName>
        <fullName evidence="1">Uncharacterized protein</fullName>
    </submittedName>
</protein>